<keyword evidence="2" id="KW-0378">Hydrolase</keyword>
<protein>
    <submittedName>
        <fullName evidence="4">Poly(3-hydroxybutyrate) depolymerase</fullName>
    </submittedName>
</protein>
<dbReference type="EMBL" id="FZOO01000008">
    <property type="protein sequence ID" value="SNS79352.1"/>
    <property type="molecule type" value="Genomic_DNA"/>
</dbReference>
<dbReference type="OrthoDB" id="9767239at2"/>
<keyword evidence="1 3" id="KW-0732">Signal</keyword>
<evidence type="ECO:0000313" key="5">
    <source>
        <dbReference type="Proteomes" id="UP000198373"/>
    </source>
</evidence>
<name>A0A239HDJ3_9ACTN</name>
<proteinExistence type="predicted"/>
<dbReference type="PANTHER" id="PTHR43037">
    <property type="entry name" value="UNNAMED PRODUCT-RELATED"/>
    <property type="match status" value="1"/>
</dbReference>
<dbReference type="RefSeq" id="WP_089306559.1">
    <property type="nucleotide sequence ID" value="NZ_FZOO01000008.1"/>
</dbReference>
<dbReference type="PANTHER" id="PTHR43037:SF5">
    <property type="entry name" value="FERULOYL ESTERASE"/>
    <property type="match status" value="1"/>
</dbReference>
<dbReference type="InterPro" id="IPR010126">
    <property type="entry name" value="Esterase_phb"/>
</dbReference>
<evidence type="ECO:0000256" key="2">
    <source>
        <dbReference type="ARBA" id="ARBA00022801"/>
    </source>
</evidence>
<dbReference type="SUPFAM" id="SSF53474">
    <property type="entry name" value="alpha/beta-Hydrolases"/>
    <property type="match status" value="1"/>
</dbReference>
<evidence type="ECO:0000256" key="3">
    <source>
        <dbReference type="SAM" id="SignalP"/>
    </source>
</evidence>
<dbReference type="Pfam" id="PF10503">
    <property type="entry name" value="Esterase_PHB"/>
    <property type="match status" value="1"/>
</dbReference>
<dbReference type="InterPro" id="IPR050955">
    <property type="entry name" value="Plant_Biomass_Hydrol_Est"/>
</dbReference>
<dbReference type="Proteomes" id="UP000198373">
    <property type="component" value="Unassembled WGS sequence"/>
</dbReference>
<reference evidence="5" key="1">
    <citation type="submission" date="2017-06" db="EMBL/GenBank/DDBJ databases">
        <authorList>
            <person name="Varghese N."/>
            <person name="Submissions S."/>
        </authorList>
    </citation>
    <scope>NUCLEOTIDE SEQUENCE [LARGE SCALE GENOMIC DNA]</scope>
    <source>
        <strain evidence="5">DSM 46839</strain>
    </source>
</reference>
<dbReference type="Gene3D" id="3.40.50.1820">
    <property type="entry name" value="alpha/beta hydrolase"/>
    <property type="match status" value="2"/>
</dbReference>
<gene>
    <name evidence="4" type="ORF">SAMN06893096_10848</name>
</gene>
<sequence>MPRPRAGLRRRVAVLATAFVLAVTGLTVGQAAQGAPAAELPELAIDGTYVTGISSGGYMANQLQVAYSSRIDGAAVYAAGPYWCAMGNVAVALYACADSTLPRDLSLQYAKTAEYERDGKIDPTANLASMPTWLFHGSQDPTVKRPVADDLAAYYRHYGTPLTYQDGVDAGHGWISPLGPVDCAATAAPYINDCAPYDAQAESLEVMLGSVKAPNTGNPRGTVTEFFQDPYAVPPSLGVGDVTRTGAAAIGMGATGYLYTPATCTGGASCTVVVALHGCQQTAEQIGRTFVEQSNLNAYADTNRFVVLYPQARPDPLLGNPKGCWDWWGYLGPADVDYATKRGPQMATVMNMVTALGG</sequence>
<accession>A0A239HDJ3</accession>
<dbReference type="GO" id="GO:0016787">
    <property type="term" value="F:hydrolase activity"/>
    <property type="evidence" value="ECO:0007669"/>
    <property type="project" value="UniProtKB-KW"/>
</dbReference>
<dbReference type="GO" id="GO:0005576">
    <property type="term" value="C:extracellular region"/>
    <property type="evidence" value="ECO:0007669"/>
    <property type="project" value="InterPro"/>
</dbReference>
<keyword evidence="5" id="KW-1185">Reference proteome</keyword>
<organism evidence="4 5">
    <name type="scientific">Geodermatophilus pulveris</name>
    <dbReference type="NCBI Taxonomy" id="1564159"/>
    <lineage>
        <taxon>Bacteria</taxon>
        <taxon>Bacillati</taxon>
        <taxon>Actinomycetota</taxon>
        <taxon>Actinomycetes</taxon>
        <taxon>Geodermatophilales</taxon>
        <taxon>Geodermatophilaceae</taxon>
        <taxon>Geodermatophilus</taxon>
    </lineage>
</organism>
<feature type="signal peptide" evidence="3">
    <location>
        <begin position="1"/>
        <end position="31"/>
    </location>
</feature>
<evidence type="ECO:0000313" key="4">
    <source>
        <dbReference type="EMBL" id="SNS79352.1"/>
    </source>
</evidence>
<feature type="chain" id="PRO_5012489559" evidence="3">
    <location>
        <begin position="32"/>
        <end position="358"/>
    </location>
</feature>
<dbReference type="AlphaFoldDB" id="A0A239HDJ3"/>
<evidence type="ECO:0000256" key="1">
    <source>
        <dbReference type="ARBA" id="ARBA00022729"/>
    </source>
</evidence>
<dbReference type="InterPro" id="IPR029058">
    <property type="entry name" value="AB_hydrolase_fold"/>
</dbReference>